<comment type="caution">
    <text evidence="2">The sequence shown here is derived from an EMBL/GenBank/DDBJ whole genome shotgun (WGS) entry which is preliminary data.</text>
</comment>
<feature type="compositionally biased region" description="Basic and acidic residues" evidence="1">
    <location>
        <begin position="181"/>
        <end position="191"/>
    </location>
</feature>
<feature type="region of interest" description="Disordered" evidence="1">
    <location>
        <begin position="168"/>
        <end position="215"/>
    </location>
</feature>
<evidence type="ECO:0000313" key="3">
    <source>
        <dbReference type="Proteomes" id="UP000265515"/>
    </source>
</evidence>
<reference evidence="2 3" key="1">
    <citation type="journal article" date="2018" name="Cell">
        <title>The Chara Genome: Secondary Complexity and Implications for Plant Terrestrialization.</title>
        <authorList>
            <person name="Nishiyama T."/>
            <person name="Sakayama H."/>
            <person name="Vries J.D."/>
            <person name="Buschmann H."/>
            <person name="Saint-Marcoux D."/>
            <person name="Ullrich K.K."/>
            <person name="Haas F.B."/>
            <person name="Vanderstraeten L."/>
            <person name="Becker D."/>
            <person name="Lang D."/>
            <person name="Vosolsobe S."/>
            <person name="Rombauts S."/>
            <person name="Wilhelmsson P.K.I."/>
            <person name="Janitza P."/>
            <person name="Kern R."/>
            <person name="Heyl A."/>
            <person name="Rumpler F."/>
            <person name="Villalobos L.I.A.C."/>
            <person name="Clay J.M."/>
            <person name="Skokan R."/>
            <person name="Toyoda A."/>
            <person name="Suzuki Y."/>
            <person name="Kagoshima H."/>
            <person name="Schijlen E."/>
            <person name="Tajeshwar N."/>
            <person name="Catarino B."/>
            <person name="Hetherington A.J."/>
            <person name="Saltykova A."/>
            <person name="Bonnot C."/>
            <person name="Breuninger H."/>
            <person name="Symeonidi A."/>
            <person name="Radhakrishnan G.V."/>
            <person name="Van Nieuwerburgh F."/>
            <person name="Deforce D."/>
            <person name="Chang C."/>
            <person name="Karol K.G."/>
            <person name="Hedrich R."/>
            <person name="Ulvskov P."/>
            <person name="Glockner G."/>
            <person name="Delwiche C.F."/>
            <person name="Petrasek J."/>
            <person name="Van de Peer Y."/>
            <person name="Friml J."/>
            <person name="Beilby M."/>
            <person name="Dolan L."/>
            <person name="Kohara Y."/>
            <person name="Sugano S."/>
            <person name="Fujiyama A."/>
            <person name="Delaux P.-M."/>
            <person name="Quint M."/>
            <person name="TheiBen G."/>
            <person name="Hagemann M."/>
            <person name="Harholt J."/>
            <person name="Dunand C."/>
            <person name="Zachgo S."/>
            <person name="Langdale J."/>
            <person name="Maumus F."/>
            <person name="Straeten D.V.D."/>
            <person name="Gould S.B."/>
            <person name="Rensing S.A."/>
        </authorList>
    </citation>
    <scope>NUCLEOTIDE SEQUENCE [LARGE SCALE GENOMIC DNA]</scope>
    <source>
        <strain evidence="2 3">S276</strain>
    </source>
</reference>
<evidence type="ECO:0000313" key="2">
    <source>
        <dbReference type="EMBL" id="GBG72761.1"/>
    </source>
</evidence>
<dbReference type="Proteomes" id="UP000265515">
    <property type="component" value="Unassembled WGS sequence"/>
</dbReference>
<sequence length="215" mass="23618">MRKDRYALLPTFVVIRLNPRSARVPQQMCGADAMSNGQWLPLGAVKVGGIRPEVGNHEASESLNGMAQEVSAEGKSGKQMHFGHNGIMGEGIGENKRQGRADPGRAWEGIAQGHKAVASECECRIGWLTMQMGSNDLYVDSNTSPWYYKAQVRRIKARMSTPCANRRLFSAAPSLPQRTKKPAEVPVKEASRSTTQRSQQKSYSNSQASIHHPSL</sequence>
<dbReference type="AlphaFoldDB" id="A0A388KRR9"/>
<dbReference type="EMBL" id="BFEA01000171">
    <property type="protein sequence ID" value="GBG72761.1"/>
    <property type="molecule type" value="Genomic_DNA"/>
</dbReference>
<keyword evidence="3" id="KW-1185">Reference proteome</keyword>
<organism evidence="2 3">
    <name type="scientific">Chara braunii</name>
    <name type="common">Braun's stonewort</name>
    <dbReference type="NCBI Taxonomy" id="69332"/>
    <lineage>
        <taxon>Eukaryota</taxon>
        <taxon>Viridiplantae</taxon>
        <taxon>Streptophyta</taxon>
        <taxon>Charophyceae</taxon>
        <taxon>Charales</taxon>
        <taxon>Characeae</taxon>
        <taxon>Chara</taxon>
    </lineage>
</organism>
<protein>
    <submittedName>
        <fullName evidence="2">Uncharacterized protein</fullName>
    </submittedName>
</protein>
<name>A0A388KRR9_CHABU</name>
<proteinExistence type="predicted"/>
<evidence type="ECO:0000256" key="1">
    <source>
        <dbReference type="SAM" id="MobiDB-lite"/>
    </source>
</evidence>
<accession>A0A388KRR9</accession>
<gene>
    <name evidence="2" type="ORF">CBR_g12329</name>
</gene>
<dbReference type="Gramene" id="GBG72761">
    <property type="protein sequence ID" value="GBG72761"/>
    <property type="gene ID" value="CBR_g12329"/>
</dbReference>